<dbReference type="Pfam" id="PF02535">
    <property type="entry name" value="Zip"/>
    <property type="match status" value="1"/>
</dbReference>
<keyword evidence="4 5" id="KW-0472">Membrane</keyword>
<dbReference type="PANTHER" id="PTHR11040">
    <property type="entry name" value="ZINC/IRON TRANSPORTER"/>
    <property type="match status" value="1"/>
</dbReference>
<dbReference type="InterPro" id="IPR003689">
    <property type="entry name" value="ZIP"/>
</dbReference>
<evidence type="ECO:0000256" key="3">
    <source>
        <dbReference type="ARBA" id="ARBA00022989"/>
    </source>
</evidence>
<protein>
    <recommendedName>
        <fullName evidence="7">Zinc/iron permease</fullName>
    </recommendedName>
</protein>
<keyword evidence="2 5" id="KW-0812">Transmembrane</keyword>
<feature type="transmembrane region" description="Helical" evidence="5">
    <location>
        <begin position="199"/>
        <end position="219"/>
    </location>
</feature>
<feature type="transmembrane region" description="Helical" evidence="5">
    <location>
        <begin position="170"/>
        <end position="193"/>
    </location>
</feature>
<accession>A0A7S2QQX1</accession>
<dbReference type="AlphaFoldDB" id="A0A7S2QQX1"/>
<sequence>MNGSLVGNKIGAMLVIIVVGLIGALIPYLAKRSSYQNALKLLVALASGALFGLAIFHLFLESAEDFEESGVMLKVGKGTYNPSPLLFFSGFCFILLLERVVAMPGSDVVRHSHKLSIVEAVPQSQISFIDDDAALVNVPPSSIESCKLDTNVEMAKQPLVDDRGERAFSAMALCSLLALGIHALFGALIVGIAATTSDVWLLTLAICGHKWAENMALVCQFIEQRIKFGVSAAYIVIFNAITALGIVIGIAVGTSSELVSGIFDSLAAGTILYVGCQMLFEVFSQDATKNWCGRLVLFGCFLLGALTIFGVSLIDVSVGQ</sequence>
<feature type="transmembrane region" description="Helical" evidence="5">
    <location>
        <begin position="41"/>
        <end position="60"/>
    </location>
</feature>
<feature type="transmembrane region" description="Helical" evidence="5">
    <location>
        <begin position="80"/>
        <end position="97"/>
    </location>
</feature>
<evidence type="ECO:0000256" key="2">
    <source>
        <dbReference type="ARBA" id="ARBA00022692"/>
    </source>
</evidence>
<feature type="transmembrane region" description="Helical" evidence="5">
    <location>
        <begin position="295"/>
        <end position="314"/>
    </location>
</feature>
<feature type="transmembrane region" description="Helical" evidence="5">
    <location>
        <begin position="12"/>
        <end position="29"/>
    </location>
</feature>
<evidence type="ECO:0008006" key="7">
    <source>
        <dbReference type="Google" id="ProtNLM"/>
    </source>
</evidence>
<gene>
    <name evidence="6" type="ORF">LABB0372_LOCUS514</name>
</gene>
<feature type="transmembrane region" description="Helical" evidence="5">
    <location>
        <begin position="231"/>
        <end position="252"/>
    </location>
</feature>
<keyword evidence="3 5" id="KW-1133">Transmembrane helix</keyword>
<dbReference type="EMBL" id="HBHB01001101">
    <property type="protein sequence ID" value="CAD9649177.1"/>
    <property type="molecule type" value="Transcribed_RNA"/>
</dbReference>
<evidence type="ECO:0000256" key="1">
    <source>
        <dbReference type="ARBA" id="ARBA00004141"/>
    </source>
</evidence>
<proteinExistence type="predicted"/>
<evidence type="ECO:0000256" key="5">
    <source>
        <dbReference type="SAM" id="Phobius"/>
    </source>
</evidence>
<feature type="transmembrane region" description="Helical" evidence="5">
    <location>
        <begin position="258"/>
        <end position="283"/>
    </location>
</feature>
<dbReference type="PANTHER" id="PTHR11040:SF44">
    <property type="entry name" value="PROTEIN ZNTC-RELATED"/>
    <property type="match status" value="1"/>
</dbReference>
<organism evidence="6">
    <name type="scientific">Lankesteria abbotti</name>
    <dbReference type="NCBI Taxonomy" id="340204"/>
    <lineage>
        <taxon>Eukaryota</taxon>
        <taxon>Sar</taxon>
        <taxon>Alveolata</taxon>
        <taxon>Apicomplexa</taxon>
        <taxon>Conoidasida</taxon>
        <taxon>Gregarinasina</taxon>
        <taxon>Eugregarinorida</taxon>
        <taxon>Lecudinidae</taxon>
        <taxon>Lankesteria</taxon>
    </lineage>
</organism>
<dbReference type="GO" id="GO:0016020">
    <property type="term" value="C:membrane"/>
    <property type="evidence" value="ECO:0007669"/>
    <property type="project" value="UniProtKB-SubCell"/>
</dbReference>
<evidence type="ECO:0000313" key="6">
    <source>
        <dbReference type="EMBL" id="CAD9649177.1"/>
    </source>
</evidence>
<comment type="subcellular location">
    <subcellularLocation>
        <location evidence="1">Membrane</location>
        <topology evidence="1">Multi-pass membrane protein</topology>
    </subcellularLocation>
</comment>
<name>A0A7S2QQX1_9APIC</name>
<evidence type="ECO:0000256" key="4">
    <source>
        <dbReference type="ARBA" id="ARBA00023136"/>
    </source>
</evidence>
<reference evidence="6" key="1">
    <citation type="submission" date="2021-01" db="EMBL/GenBank/DDBJ databases">
        <authorList>
            <person name="Corre E."/>
            <person name="Pelletier E."/>
            <person name="Niang G."/>
            <person name="Scheremetjew M."/>
            <person name="Finn R."/>
            <person name="Kale V."/>
            <person name="Holt S."/>
            <person name="Cochrane G."/>
            <person name="Meng A."/>
            <person name="Brown T."/>
            <person name="Cohen L."/>
        </authorList>
    </citation>
    <scope>NUCLEOTIDE SEQUENCE</scope>
    <source>
        <strain evidence="6">Grappler Inlet BC</strain>
    </source>
</reference>
<dbReference type="GO" id="GO:0005385">
    <property type="term" value="F:zinc ion transmembrane transporter activity"/>
    <property type="evidence" value="ECO:0007669"/>
    <property type="project" value="TreeGrafter"/>
</dbReference>